<evidence type="ECO:0000256" key="3">
    <source>
        <dbReference type="RuleBase" id="RU003788"/>
    </source>
</evidence>
<evidence type="ECO:0000256" key="1">
    <source>
        <dbReference type="ARBA" id="ARBA00022529"/>
    </source>
</evidence>
<evidence type="ECO:0000313" key="4">
    <source>
        <dbReference type="EMBL" id="SBV97535.1"/>
    </source>
</evidence>
<dbReference type="InterPro" id="IPR023346">
    <property type="entry name" value="Lysozyme-like_dom_sf"/>
</dbReference>
<name>A0A212JE49_9PROT</name>
<keyword evidence="3 4" id="KW-0326">Glycosidase</keyword>
<dbReference type="GO" id="GO:0016998">
    <property type="term" value="P:cell wall macromolecule catabolic process"/>
    <property type="evidence" value="ECO:0007669"/>
    <property type="project" value="InterPro"/>
</dbReference>
<keyword evidence="3 4" id="KW-0378">Hydrolase</keyword>
<reference evidence="4" key="1">
    <citation type="submission" date="2016-04" db="EMBL/GenBank/DDBJ databases">
        <authorList>
            <person name="Evans L.H."/>
            <person name="Alamgir A."/>
            <person name="Owens N."/>
            <person name="Weber N.D."/>
            <person name="Virtaneva K."/>
            <person name="Barbian K."/>
            <person name="Babar A."/>
            <person name="Rosenke K."/>
        </authorList>
    </citation>
    <scope>NUCLEOTIDE SEQUENCE</scope>
    <source>
        <strain evidence="4">86</strain>
    </source>
</reference>
<dbReference type="EC" id="3.2.1.17" evidence="3"/>
<accession>A0A212JE49</accession>
<dbReference type="PANTHER" id="PTHR37406">
    <property type="entry name" value="T4-TYPE LYSOZYME 1-RELATED"/>
    <property type="match status" value="1"/>
</dbReference>
<organism evidence="4">
    <name type="scientific">uncultured Alphaproteobacteria bacterium</name>
    <dbReference type="NCBI Taxonomy" id="91750"/>
    <lineage>
        <taxon>Bacteria</taxon>
        <taxon>Pseudomonadati</taxon>
        <taxon>Pseudomonadota</taxon>
        <taxon>Alphaproteobacteria</taxon>
        <taxon>environmental samples</taxon>
    </lineage>
</organism>
<dbReference type="GO" id="GO:0031640">
    <property type="term" value="P:killing of cells of another organism"/>
    <property type="evidence" value="ECO:0007669"/>
    <property type="project" value="UniProtKB-KW"/>
</dbReference>
<gene>
    <name evidence="4" type="ORF">KL86APRO_10896</name>
</gene>
<keyword evidence="2 3" id="KW-0081">Bacteriolytic enzyme</keyword>
<dbReference type="InterPro" id="IPR052619">
    <property type="entry name" value="Phage_lysozyme-like"/>
</dbReference>
<dbReference type="Pfam" id="PF00959">
    <property type="entry name" value="Phage_lysozyme"/>
    <property type="match status" value="1"/>
</dbReference>
<comment type="similarity">
    <text evidence="3">Belongs to the glycosyl hydrolase 24 family.</text>
</comment>
<evidence type="ECO:0000256" key="2">
    <source>
        <dbReference type="ARBA" id="ARBA00022638"/>
    </source>
</evidence>
<dbReference type="SUPFAM" id="SSF53955">
    <property type="entry name" value="Lysozyme-like"/>
    <property type="match status" value="1"/>
</dbReference>
<dbReference type="GO" id="GO:0042742">
    <property type="term" value="P:defense response to bacterium"/>
    <property type="evidence" value="ECO:0007669"/>
    <property type="project" value="UniProtKB-KW"/>
</dbReference>
<sequence length="136" mass="14806">MDIARMKAELRRDEGERLKPYRDTVGKLTIGVGRNLDDVGITAAEADVLLETDIAAAAAGLDRALPWWRGLSEVRRRALLNMAFNLGVPRLLGFSEMCAALARGDFAQAADAALDSLWARQVGARAGRIARMIREG</sequence>
<dbReference type="Gene3D" id="1.10.530.40">
    <property type="match status" value="1"/>
</dbReference>
<dbReference type="GO" id="GO:0009253">
    <property type="term" value="P:peptidoglycan catabolic process"/>
    <property type="evidence" value="ECO:0007669"/>
    <property type="project" value="InterPro"/>
</dbReference>
<proteinExistence type="inferred from homology"/>
<dbReference type="InterPro" id="IPR002196">
    <property type="entry name" value="Glyco_hydro_24"/>
</dbReference>
<keyword evidence="1 3" id="KW-0929">Antimicrobial</keyword>
<dbReference type="GO" id="GO:0003796">
    <property type="term" value="F:lysozyme activity"/>
    <property type="evidence" value="ECO:0007669"/>
    <property type="project" value="UniProtKB-EC"/>
</dbReference>
<dbReference type="InterPro" id="IPR023347">
    <property type="entry name" value="Lysozyme_dom_sf"/>
</dbReference>
<protein>
    <recommendedName>
        <fullName evidence="3">Lysozyme</fullName>
        <ecNumber evidence="3">3.2.1.17</ecNumber>
    </recommendedName>
</protein>
<dbReference type="EMBL" id="FLUO01000001">
    <property type="protein sequence ID" value="SBV97535.1"/>
    <property type="molecule type" value="Genomic_DNA"/>
</dbReference>
<dbReference type="AlphaFoldDB" id="A0A212JE49"/>
<comment type="catalytic activity">
    <reaction evidence="3">
        <text>Hydrolysis of (1-&gt;4)-beta-linkages between N-acetylmuramic acid and N-acetyl-D-glucosamine residues in a peptidoglycan and between N-acetyl-D-glucosamine residues in chitodextrins.</text>
        <dbReference type="EC" id="3.2.1.17"/>
    </reaction>
</comment>
<dbReference type="PANTHER" id="PTHR37406:SF1">
    <property type="entry name" value="T4-TYPE LYSOZYME 1-RELATED"/>
    <property type="match status" value="1"/>
</dbReference>